<dbReference type="AlphaFoldDB" id="A0A8H6SIT6"/>
<keyword evidence="2" id="KW-1185">Reference proteome</keyword>
<evidence type="ECO:0000313" key="1">
    <source>
        <dbReference type="EMBL" id="KAF7300418.1"/>
    </source>
</evidence>
<name>A0A8H6SIT6_MYCCL</name>
<evidence type="ECO:0000313" key="2">
    <source>
        <dbReference type="Proteomes" id="UP000613580"/>
    </source>
</evidence>
<comment type="caution">
    <text evidence="1">The sequence shown here is derived from an EMBL/GenBank/DDBJ whole genome shotgun (WGS) entry which is preliminary data.</text>
</comment>
<dbReference type="Proteomes" id="UP000613580">
    <property type="component" value="Unassembled WGS sequence"/>
</dbReference>
<dbReference type="OrthoDB" id="3893071at2759"/>
<gene>
    <name evidence="1" type="ORF">HMN09_00925500</name>
</gene>
<proteinExistence type="predicted"/>
<sequence length="257" mass="29137">MGDLYVPIGSYIFTSRLSFFQAPPAATEFAVVLSIQRLSHKYNVTWLFQRAVEHMTITHPTTLDGWDALQVLPPSGNFMQGTDVECCMAVVVMARELRLDWMLPRAFYRLARHRTEALAILQSDLALADKASLFNGVRLLDTEWRRKALAFLSEPLRIAGCTADKPSRCSDVRVAWKKTVEKSDDGRALKGMPLDFFNTANWSAWMKSGLVCQQCAKEMTRGKRAGHEAFWAQLPEIFGLGTWDTLELMKNETLKKE</sequence>
<protein>
    <submittedName>
        <fullName evidence="1">Uncharacterized protein</fullName>
    </submittedName>
</protein>
<accession>A0A8H6SIT6</accession>
<reference evidence="1" key="1">
    <citation type="submission" date="2020-05" db="EMBL/GenBank/DDBJ databases">
        <title>Mycena genomes resolve the evolution of fungal bioluminescence.</title>
        <authorList>
            <person name="Tsai I.J."/>
        </authorList>
    </citation>
    <scope>NUCLEOTIDE SEQUENCE</scope>
    <source>
        <strain evidence="1">110903Hualien_Pintung</strain>
    </source>
</reference>
<dbReference type="EMBL" id="JACAZE010000013">
    <property type="protein sequence ID" value="KAF7300418.1"/>
    <property type="molecule type" value="Genomic_DNA"/>
</dbReference>
<organism evidence="1 2">
    <name type="scientific">Mycena chlorophos</name>
    <name type="common">Agaric fungus</name>
    <name type="synonym">Agaricus chlorophos</name>
    <dbReference type="NCBI Taxonomy" id="658473"/>
    <lineage>
        <taxon>Eukaryota</taxon>
        <taxon>Fungi</taxon>
        <taxon>Dikarya</taxon>
        <taxon>Basidiomycota</taxon>
        <taxon>Agaricomycotina</taxon>
        <taxon>Agaricomycetes</taxon>
        <taxon>Agaricomycetidae</taxon>
        <taxon>Agaricales</taxon>
        <taxon>Marasmiineae</taxon>
        <taxon>Mycenaceae</taxon>
        <taxon>Mycena</taxon>
    </lineage>
</organism>